<dbReference type="Gene3D" id="3.10.50.40">
    <property type="match status" value="1"/>
</dbReference>
<dbReference type="InterPro" id="IPR046357">
    <property type="entry name" value="PPIase_dom_sf"/>
</dbReference>
<comment type="caution">
    <text evidence="6">Lacks conserved residue(s) required for the propagation of feature annotation.</text>
</comment>
<evidence type="ECO:0000313" key="9">
    <source>
        <dbReference type="Proteomes" id="UP000231358"/>
    </source>
</evidence>
<comment type="similarity">
    <text evidence="6">Belongs to the steroid 5-alpha reductase family. Polyprenal reductase subfamily.</text>
</comment>
<organism evidence="8 9">
    <name type="scientific">Aspergillus arachidicola</name>
    <dbReference type="NCBI Taxonomy" id="656916"/>
    <lineage>
        <taxon>Eukaryota</taxon>
        <taxon>Fungi</taxon>
        <taxon>Dikarya</taxon>
        <taxon>Ascomycota</taxon>
        <taxon>Pezizomycotina</taxon>
        <taxon>Eurotiomycetes</taxon>
        <taxon>Eurotiomycetidae</taxon>
        <taxon>Eurotiales</taxon>
        <taxon>Aspergillaceae</taxon>
        <taxon>Aspergillus</taxon>
        <taxon>Aspergillus subgen. Circumdati</taxon>
    </lineage>
</organism>
<proteinExistence type="inferred from homology"/>
<comment type="pathway">
    <text evidence="6">Protein modification; protein glycosylation.</text>
</comment>
<dbReference type="GO" id="GO:0006488">
    <property type="term" value="P:dolichol-linked oligosaccharide biosynthetic process"/>
    <property type="evidence" value="ECO:0007669"/>
    <property type="project" value="UniProtKB-UniRule"/>
</dbReference>
<keyword evidence="5" id="KW-0697">Rotamase</keyword>
<dbReference type="Pfam" id="PF13616">
    <property type="entry name" value="Rotamase_3"/>
    <property type="match status" value="1"/>
</dbReference>
<dbReference type="GO" id="GO:0005789">
    <property type="term" value="C:endoplasmic reticulum membrane"/>
    <property type="evidence" value="ECO:0007669"/>
    <property type="project" value="UniProtKB-SubCell"/>
</dbReference>
<reference evidence="8 9" key="1">
    <citation type="submission" date="2017-05" db="EMBL/GenBank/DDBJ databases">
        <title>Genome sequence for an aflatoxigenic pathogen of Argentinian peanut, Aspergillus arachidicola.</title>
        <authorList>
            <person name="Moore G."/>
            <person name="Beltz S.B."/>
            <person name="Mack B.M."/>
        </authorList>
    </citation>
    <scope>NUCLEOTIDE SEQUENCE [LARGE SCALE GENOMIC DNA]</scope>
    <source>
        <strain evidence="8 9">CBS 117610</strain>
    </source>
</reference>
<keyword evidence="5" id="KW-0413">Isomerase</keyword>
<evidence type="ECO:0000313" key="8">
    <source>
        <dbReference type="EMBL" id="PIG82413.1"/>
    </source>
</evidence>
<gene>
    <name evidence="8" type="ORF">AARAC_011604</name>
</gene>
<comment type="function">
    <text evidence="6">Plays a key role in early steps of protein N-linked glycosylation by being involved in the conversion of polyprenol into dolichol. Acts as a polyprenal reductase that mediates the reduction of polyprenal into dolichal in a NADP-dependent mechanism. Dolichols are required for the synthesis of dolichol-linked monosaccharides and the oligosaccharide precursor used for N-glycosylation.</text>
</comment>
<evidence type="ECO:0000256" key="2">
    <source>
        <dbReference type="ARBA" id="ARBA00022692"/>
    </source>
</evidence>
<dbReference type="PANTHER" id="PTHR14624:SF0">
    <property type="entry name" value="POLYPRENOL REDUCTASE"/>
    <property type="match status" value="1"/>
</dbReference>
<dbReference type="GO" id="GO:0016095">
    <property type="term" value="P:polyprenol catabolic process"/>
    <property type="evidence" value="ECO:0007669"/>
    <property type="project" value="UniProtKB-UniRule"/>
</dbReference>
<dbReference type="GO" id="GO:0003865">
    <property type="term" value="F:3-oxo-5-alpha-steroid 4-dehydrogenase activity"/>
    <property type="evidence" value="ECO:0007669"/>
    <property type="project" value="TreeGrafter"/>
</dbReference>
<dbReference type="InterPro" id="IPR001104">
    <property type="entry name" value="3-oxo-5_a-steroid_4-DH_C"/>
</dbReference>
<comment type="subcellular location">
    <subcellularLocation>
        <location evidence="1">Endomembrane system</location>
        <topology evidence="1">Multi-pass membrane protein</topology>
    </subcellularLocation>
    <subcellularLocation>
        <location evidence="6">Endoplasmic reticulum membrane</location>
    </subcellularLocation>
</comment>
<keyword evidence="2 6" id="KW-0812">Transmembrane</keyword>
<feature type="domain" description="PpiC" evidence="7">
    <location>
        <begin position="294"/>
        <end position="369"/>
    </location>
</feature>
<dbReference type="SUPFAM" id="SSF54534">
    <property type="entry name" value="FKBP-like"/>
    <property type="match status" value="1"/>
</dbReference>
<keyword evidence="6" id="KW-0521">NADP</keyword>
<dbReference type="PROSITE" id="PS50244">
    <property type="entry name" value="S5A_REDUCTASE"/>
    <property type="match status" value="1"/>
</dbReference>
<dbReference type="AlphaFoldDB" id="A0A2G7FPC5"/>
<dbReference type="PANTHER" id="PTHR14624">
    <property type="entry name" value="DFG10 PROTEIN"/>
    <property type="match status" value="1"/>
</dbReference>
<dbReference type="InterPro" id="IPR000297">
    <property type="entry name" value="PPIase_PpiC"/>
</dbReference>
<evidence type="ECO:0000256" key="4">
    <source>
        <dbReference type="ARBA" id="ARBA00023136"/>
    </source>
</evidence>
<dbReference type="EMBL" id="NEXV01000524">
    <property type="protein sequence ID" value="PIG82413.1"/>
    <property type="molecule type" value="Genomic_DNA"/>
</dbReference>
<evidence type="ECO:0000256" key="1">
    <source>
        <dbReference type="ARBA" id="ARBA00004127"/>
    </source>
</evidence>
<dbReference type="GO" id="GO:0160198">
    <property type="term" value="F:polyprenal reductase activity"/>
    <property type="evidence" value="ECO:0007669"/>
    <property type="project" value="UniProtKB-EC"/>
</dbReference>
<comment type="caution">
    <text evidence="8">The sequence shown here is derived from an EMBL/GenBank/DDBJ whole genome shotgun (WGS) entry which is preliminary data.</text>
</comment>
<keyword evidence="3 6" id="KW-1133">Transmembrane helix</keyword>
<keyword evidence="4 6" id="KW-0472">Membrane</keyword>
<evidence type="ECO:0000259" key="7">
    <source>
        <dbReference type="PROSITE" id="PS50198"/>
    </source>
</evidence>
<protein>
    <recommendedName>
        <fullName evidence="6">Polyprenal reductase</fullName>
        <ecNumber evidence="6">1.3.1.94</ecNumber>
    </recommendedName>
</protein>
<feature type="transmembrane region" description="Helical" evidence="6">
    <location>
        <begin position="132"/>
        <end position="152"/>
    </location>
</feature>
<dbReference type="EC" id="1.3.1.94" evidence="6"/>
<keyword evidence="6" id="KW-0256">Endoplasmic reticulum</keyword>
<name>A0A2G7FPC5_9EURO</name>
<dbReference type="Proteomes" id="UP000231358">
    <property type="component" value="Unassembled WGS sequence"/>
</dbReference>
<keyword evidence="6" id="KW-0560">Oxidoreductase</keyword>
<feature type="transmembrane region" description="Helical" evidence="6">
    <location>
        <begin position="55"/>
        <end position="72"/>
    </location>
</feature>
<keyword evidence="9" id="KW-1185">Reference proteome</keyword>
<dbReference type="UniPathway" id="UPA00378"/>
<comment type="catalytic activity">
    <reaction evidence="6">
        <text>a di-trans,poly-cis-dolichal + NADP(+) = a di-trans,poly-cis-polyprenal + NADPH + H(+)</text>
        <dbReference type="Rhea" id="RHEA:80727"/>
        <dbReference type="Rhea" id="RHEA-COMP:19536"/>
        <dbReference type="Rhea" id="RHEA-COMP:19537"/>
        <dbReference type="ChEBI" id="CHEBI:15378"/>
        <dbReference type="ChEBI" id="CHEBI:57783"/>
        <dbReference type="ChEBI" id="CHEBI:58349"/>
        <dbReference type="ChEBI" id="CHEBI:231623"/>
        <dbReference type="ChEBI" id="CHEBI:231637"/>
        <dbReference type="EC" id="1.3.1.94"/>
    </reaction>
    <physiologicalReaction direction="right-to-left" evidence="6">
        <dbReference type="Rhea" id="RHEA:80729"/>
    </physiologicalReaction>
</comment>
<dbReference type="PROSITE" id="PS50198">
    <property type="entry name" value="PPIC_PPIASE_2"/>
    <property type="match status" value="1"/>
</dbReference>
<evidence type="ECO:0000256" key="6">
    <source>
        <dbReference type="RuleBase" id="RU367081"/>
    </source>
</evidence>
<dbReference type="STRING" id="656916.A0A2G7FPC5"/>
<dbReference type="InterPro" id="IPR039698">
    <property type="entry name" value="Dfg10/SRD5A3"/>
</dbReference>
<dbReference type="GO" id="GO:0102389">
    <property type="term" value="F:polyprenol reductase activity"/>
    <property type="evidence" value="ECO:0007669"/>
    <property type="project" value="UniProtKB-UniRule"/>
</dbReference>
<accession>A0A2G7FPC5</accession>
<dbReference type="Pfam" id="PF02544">
    <property type="entry name" value="Steroid_dh"/>
    <property type="match status" value="1"/>
</dbReference>
<sequence>MSVSLLDSLRSRFVPYGARATVTAESDSTPSEPSSSSPLTHILDYLASLKVPHSYFTQFYVVSLLSSVFWALQLMCHGQAFQAIATRVHSEHLQRTMSINQIMLCWVLMLAQGVRRLHECFAFSKPSSSQMWFVHWLAGIAFYLAVSIALWIEGTETLLSHKLSLDDVTVNNAPSLRTFLCLPIFLFASGLQHDAHHYLFSLKKYTLPSHPLFRSIVCPHYTAECAIYLSLALLAAPRGEMINKTVLSAAVFVTVNLGVTASETKRWYMQKFGENSVRERWNMIPWCEKHSKKEEALEKLRNGSKFDDVAREFSEDKARQGGSLGWKVRGSLDGTFEKAAYELEPSTTANPKYVEVKTGFGYHIIMVEGRK</sequence>
<evidence type="ECO:0000256" key="5">
    <source>
        <dbReference type="PROSITE-ProRule" id="PRU00278"/>
    </source>
</evidence>
<dbReference type="GO" id="GO:0003755">
    <property type="term" value="F:peptidyl-prolyl cis-trans isomerase activity"/>
    <property type="evidence" value="ECO:0007669"/>
    <property type="project" value="UniProtKB-KW"/>
</dbReference>
<evidence type="ECO:0000256" key="3">
    <source>
        <dbReference type="ARBA" id="ARBA00022989"/>
    </source>
</evidence>